<gene>
    <name evidence="1" type="ORF">MRATA1EN3_LOCUS9591</name>
</gene>
<name>A0ACB0ECK0_RANTA</name>
<sequence length="370" mass="40664">MARGSEVLAVTLREAGWIPRGRGSTTSARATRLRPLWDRRVRDGGAHGAGSFRGSQEAEVAVGPLGERERRRDRGRVFSSARQRLRLGGLPGADGISAESGQGVAFALFQDRVRVGKSHRTVTRSLDAKQLARPTLRKTALSILFFYSCAFSSKHPTPTPYQIRATQEYTQRLPPSLTCLLPILTTVAATGASFPDTSVVTIAHATQTHASFVVSRRGLPASKQFNDEVLKAHNEYRRQHGVPPLKLCKKLNREAQQYSEALASTRILKHSPESSRGQCGENLAWASYDQTGKEVADRWYSEIKNYNFQQPGFTSGTGHFTAMVWKNTKKMGVGKASASDGSSFVVARYFPAGNVVNQGFFEENVLPPKK</sequence>
<dbReference type="Proteomes" id="UP001162501">
    <property type="component" value="Chromosome 19"/>
</dbReference>
<protein>
    <submittedName>
        <fullName evidence="1">Uncharacterized protein</fullName>
    </submittedName>
</protein>
<evidence type="ECO:0000313" key="2">
    <source>
        <dbReference type="Proteomes" id="UP001162501"/>
    </source>
</evidence>
<proteinExistence type="predicted"/>
<organism evidence="1 2">
    <name type="scientific">Rangifer tarandus platyrhynchus</name>
    <name type="common">Svalbard reindeer</name>
    <dbReference type="NCBI Taxonomy" id="3082113"/>
    <lineage>
        <taxon>Eukaryota</taxon>
        <taxon>Metazoa</taxon>
        <taxon>Chordata</taxon>
        <taxon>Craniata</taxon>
        <taxon>Vertebrata</taxon>
        <taxon>Euteleostomi</taxon>
        <taxon>Mammalia</taxon>
        <taxon>Eutheria</taxon>
        <taxon>Laurasiatheria</taxon>
        <taxon>Artiodactyla</taxon>
        <taxon>Ruminantia</taxon>
        <taxon>Pecora</taxon>
        <taxon>Cervidae</taxon>
        <taxon>Odocoileinae</taxon>
        <taxon>Rangifer</taxon>
    </lineage>
</organism>
<reference evidence="1" key="1">
    <citation type="submission" date="2023-05" db="EMBL/GenBank/DDBJ databases">
        <authorList>
            <consortium name="ELIXIR-Norway"/>
        </authorList>
    </citation>
    <scope>NUCLEOTIDE SEQUENCE</scope>
</reference>
<accession>A0ACB0ECK0</accession>
<dbReference type="EMBL" id="OX596103">
    <property type="protein sequence ID" value="CAI9698378.1"/>
    <property type="molecule type" value="Genomic_DNA"/>
</dbReference>
<evidence type="ECO:0000313" key="1">
    <source>
        <dbReference type="EMBL" id="CAI9698378.1"/>
    </source>
</evidence>